<dbReference type="PANTHER" id="PTHR43280:SF2">
    <property type="entry name" value="HTH-TYPE TRANSCRIPTIONAL REGULATOR EXSA"/>
    <property type="match status" value="1"/>
</dbReference>
<dbReference type="AlphaFoldDB" id="A0A1J5SMR2"/>
<dbReference type="PANTHER" id="PTHR43280">
    <property type="entry name" value="ARAC-FAMILY TRANSCRIPTIONAL REGULATOR"/>
    <property type="match status" value="1"/>
</dbReference>
<keyword evidence="3" id="KW-0804">Transcription</keyword>
<dbReference type="Pfam" id="PF22200">
    <property type="entry name" value="ExsA_N"/>
    <property type="match status" value="1"/>
</dbReference>
<name>A0A1J5SMR2_9ZZZZ</name>
<dbReference type="InterPro" id="IPR020449">
    <property type="entry name" value="Tscrpt_reg_AraC-type_HTH"/>
</dbReference>
<dbReference type="Gene3D" id="1.10.10.60">
    <property type="entry name" value="Homeodomain-like"/>
    <property type="match status" value="2"/>
</dbReference>
<dbReference type="InterPro" id="IPR009057">
    <property type="entry name" value="Homeodomain-like_sf"/>
</dbReference>
<dbReference type="PROSITE" id="PS01124">
    <property type="entry name" value="HTH_ARAC_FAMILY_2"/>
    <property type="match status" value="1"/>
</dbReference>
<feature type="domain" description="HTH araC/xylS-type" evidence="4">
    <location>
        <begin position="182"/>
        <end position="280"/>
    </location>
</feature>
<gene>
    <name evidence="5" type="primary">exsA_1</name>
    <name evidence="5" type="ORF">GALL_166300</name>
</gene>
<sequence>MVIEQKQIKYKGKRVFEKLVMKADFKRIPKYFSEDEACFLFLTNGSFQFRTPTSHQTYSRNEAMLAKCGNYFIERISAKKNVKEETFSAIGAFFYPEIVKGLFDTDLSIQNFQKNFDVIKVDIEPLMKSFIDSIDFLLDNPSIADENIIILKLKELLVLLSKSENATSINAFVASLFVPHQYDFNEVVQNNLYSDLSLKDFAKLCNCSVATFKRKFLELYKESPAKYISIKKLERANQLIHIKNKPIADIAYECGFETVSNFNRAFKLHFGKTPSQLRLS</sequence>
<evidence type="ECO:0000256" key="1">
    <source>
        <dbReference type="ARBA" id="ARBA00023015"/>
    </source>
</evidence>
<keyword evidence="2" id="KW-0238">DNA-binding</keyword>
<dbReference type="SUPFAM" id="SSF46689">
    <property type="entry name" value="Homeodomain-like"/>
    <property type="match status" value="1"/>
</dbReference>
<dbReference type="PRINTS" id="PR00032">
    <property type="entry name" value="HTHARAC"/>
</dbReference>
<reference evidence="5" key="1">
    <citation type="submission" date="2016-10" db="EMBL/GenBank/DDBJ databases">
        <title>Sequence of Gallionella enrichment culture.</title>
        <authorList>
            <person name="Poehlein A."/>
            <person name="Muehling M."/>
            <person name="Daniel R."/>
        </authorList>
    </citation>
    <scope>NUCLEOTIDE SEQUENCE</scope>
</reference>
<dbReference type="InterPro" id="IPR054015">
    <property type="entry name" value="ExsA-like_N"/>
</dbReference>
<evidence type="ECO:0000256" key="3">
    <source>
        <dbReference type="ARBA" id="ARBA00023163"/>
    </source>
</evidence>
<accession>A0A1J5SMR2</accession>
<evidence type="ECO:0000256" key="2">
    <source>
        <dbReference type="ARBA" id="ARBA00023125"/>
    </source>
</evidence>
<keyword evidence="1" id="KW-0805">Transcription regulation</keyword>
<evidence type="ECO:0000313" key="5">
    <source>
        <dbReference type="EMBL" id="OIR01342.1"/>
    </source>
</evidence>
<proteinExistence type="predicted"/>
<comment type="caution">
    <text evidence="5">The sequence shown here is derived from an EMBL/GenBank/DDBJ whole genome shotgun (WGS) entry which is preliminary data.</text>
</comment>
<organism evidence="5">
    <name type="scientific">mine drainage metagenome</name>
    <dbReference type="NCBI Taxonomy" id="410659"/>
    <lineage>
        <taxon>unclassified sequences</taxon>
        <taxon>metagenomes</taxon>
        <taxon>ecological metagenomes</taxon>
    </lineage>
</organism>
<dbReference type="InterPro" id="IPR018060">
    <property type="entry name" value="HTH_AraC"/>
</dbReference>
<dbReference type="EMBL" id="MLJW01000085">
    <property type="protein sequence ID" value="OIR01342.1"/>
    <property type="molecule type" value="Genomic_DNA"/>
</dbReference>
<dbReference type="SMART" id="SM00342">
    <property type="entry name" value="HTH_ARAC"/>
    <property type="match status" value="1"/>
</dbReference>
<dbReference type="Pfam" id="PF12833">
    <property type="entry name" value="HTH_18"/>
    <property type="match status" value="1"/>
</dbReference>
<dbReference type="GO" id="GO:0043565">
    <property type="term" value="F:sequence-specific DNA binding"/>
    <property type="evidence" value="ECO:0007669"/>
    <property type="project" value="InterPro"/>
</dbReference>
<evidence type="ECO:0000259" key="4">
    <source>
        <dbReference type="PROSITE" id="PS01124"/>
    </source>
</evidence>
<dbReference type="GO" id="GO:0003700">
    <property type="term" value="F:DNA-binding transcription factor activity"/>
    <property type="evidence" value="ECO:0007669"/>
    <property type="project" value="InterPro"/>
</dbReference>
<protein>
    <submittedName>
        <fullName evidence="5">Exoenzyme S synthesis regulatory protein ExsA</fullName>
    </submittedName>
</protein>